<proteinExistence type="predicted"/>
<dbReference type="Proteomes" id="UP001320178">
    <property type="component" value="Unassembled WGS sequence"/>
</dbReference>
<organism evidence="1 2">
    <name type="scientific">Billgrantia desiderata</name>
    <dbReference type="NCBI Taxonomy" id="52021"/>
    <lineage>
        <taxon>Bacteria</taxon>
        <taxon>Pseudomonadati</taxon>
        <taxon>Pseudomonadota</taxon>
        <taxon>Gammaproteobacteria</taxon>
        <taxon>Oceanospirillales</taxon>
        <taxon>Halomonadaceae</taxon>
        <taxon>Billgrantia</taxon>
    </lineage>
</organism>
<gene>
    <name evidence="1" type="ORF">HOP61_17970</name>
</gene>
<evidence type="ECO:0000313" key="2">
    <source>
        <dbReference type="Proteomes" id="UP001320178"/>
    </source>
</evidence>
<name>A0AAW4YWS4_9GAMM</name>
<dbReference type="AlphaFoldDB" id="A0AAW4YWS4"/>
<comment type="caution">
    <text evidence="1">The sequence shown here is derived from an EMBL/GenBank/DDBJ whole genome shotgun (WGS) entry which is preliminary data.</text>
</comment>
<reference evidence="1" key="1">
    <citation type="submission" date="2020-05" db="EMBL/GenBank/DDBJ databases">
        <authorList>
            <person name="Wang L."/>
            <person name="Shao Z."/>
        </authorList>
    </citation>
    <scope>NUCLEOTIDE SEQUENCE</scope>
    <source>
        <strain evidence="1">MCCC 1A05776</strain>
    </source>
</reference>
<accession>A0AAW4YWS4</accession>
<sequence length="61" mass="6603">MASIRLFPTRSASARAAAHRAMARAALFADSSVSTRLKRYNRHMAKARTLEADAGGQEVAQ</sequence>
<dbReference type="EMBL" id="JABFTS010000009">
    <property type="protein sequence ID" value="MCE8053182.1"/>
    <property type="molecule type" value="Genomic_DNA"/>
</dbReference>
<reference evidence="1" key="2">
    <citation type="journal article" date="2021" name="Front. Microbiol.">
        <title>Aerobic Denitrification and Heterotrophic Sulfur Oxidation in the Genus Halomonas Revealed by Six Novel Species Characterizations and Genome-Based Analysis.</title>
        <authorList>
            <person name="Wang L."/>
            <person name="Shao Z."/>
        </authorList>
    </citation>
    <scope>NUCLEOTIDE SEQUENCE</scope>
    <source>
        <strain evidence="1">MCCC 1A05776</strain>
    </source>
</reference>
<protein>
    <submittedName>
        <fullName evidence="1">Uncharacterized protein</fullName>
    </submittedName>
</protein>
<evidence type="ECO:0000313" key="1">
    <source>
        <dbReference type="EMBL" id="MCE8053182.1"/>
    </source>
</evidence>